<keyword evidence="3" id="KW-1185">Reference proteome</keyword>
<feature type="region of interest" description="Disordered" evidence="1">
    <location>
        <begin position="146"/>
        <end position="179"/>
    </location>
</feature>
<organism evidence="2 3">
    <name type="scientific">Sorghum bicolor</name>
    <name type="common">Sorghum</name>
    <name type="synonym">Sorghum vulgare</name>
    <dbReference type="NCBI Taxonomy" id="4558"/>
    <lineage>
        <taxon>Eukaryota</taxon>
        <taxon>Viridiplantae</taxon>
        <taxon>Streptophyta</taxon>
        <taxon>Embryophyta</taxon>
        <taxon>Tracheophyta</taxon>
        <taxon>Spermatophyta</taxon>
        <taxon>Magnoliopsida</taxon>
        <taxon>Liliopsida</taxon>
        <taxon>Poales</taxon>
        <taxon>Poaceae</taxon>
        <taxon>PACMAD clade</taxon>
        <taxon>Panicoideae</taxon>
        <taxon>Andropogonodae</taxon>
        <taxon>Andropogoneae</taxon>
        <taxon>Sorghinae</taxon>
        <taxon>Sorghum</taxon>
    </lineage>
</organism>
<protein>
    <submittedName>
        <fullName evidence="2">Uncharacterized protein</fullName>
    </submittedName>
</protein>
<dbReference type="Gramene" id="OQU82638">
    <property type="protein sequence ID" value="OQU82638"/>
    <property type="gene ID" value="SORBI_3006G278950"/>
</dbReference>
<dbReference type="Proteomes" id="UP000000768">
    <property type="component" value="Chromosome 6"/>
</dbReference>
<name>A0A1Z5RFX3_SORBI</name>
<reference evidence="3" key="2">
    <citation type="journal article" date="2018" name="Plant J.">
        <title>The Sorghum bicolor reference genome: improved assembly, gene annotations, a transcriptome atlas, and signatures of genome organization.</title>
        <authorList>
            <person name="McCormick R.F."/>
            <person name="Truong S.K."/>
            <person name="Sreedasyam A."/>
            <person name="Jenkins J."/>
            <person name="Shu S."/>
            <person name="Sims D."/>
            <person name="Kennedy M."/>
            <person name="Amirebrahimi M."/>
            <person name="Weers B.D."/>
            <person name="McKinley B."/>
            <person name="Mattison A."/>
            <person name="Morishige D.T."/>
            <person name="Grimwood J."/>
            <person name="Schmutz J."/>
            <person name="Mullet J.E."/>
        </authorList>
    </citation>
    <scope>NUCLEOTIDE SEQUENCE [LARGE SCALE GENOMIC DNA]</scope>
    <source>
        <strain evidence="3">cv. BTx623</strain>
    </source>
</reference>
<evidence type="ECO:0000313" key="2">
    <source>
        <dbReference type="EMBL" id="OQU82638.1"/>
    </source>
</evidence>
<reference evidence="2 3" key="1">
    <citation type="journal article" date="2009" name="Nature">
        <title>The Sorghum bicolor genome and the diversification of grasses.</title>
        <authorList>
            <person name="Paterson A.H."/>
            <person name="Bowers J.E."/>
            <person name="Bruggmann R."/>
            <person name="Dubchak I."/>
            <person name="Grimwood J."/>
            <person name="Gundlach H."/>
            <person name="Haberer G."/>
            <person name="Hellsten U."/>
            <person name="Mitros T."/>
            <person name="Poliakov A."/>
            <person name="Schmutz J."/>
            <person name="Spannagl M."/>
            <person name="Tang H."/>
            <person name="Wang X."/>
            <person name="Wicker T."/>
            <person name="Bharti A.K."/>
            <person name="Chapman J."/>
            <person name="Feltus F.A."/>
            <person name="Gowik U."/>
            <person name="Grigoriev I.V."/>
            <person name="Lyons E."/>
            <person name="Maher C.A."/>
            <person name="Martis M."/>
            <person name="Narechania A."/>
            <person name="Otillar R.P."/>
            <person name="Penning B.W."/>
            <person name="Salamov A.A."/>
            <person name="Wang Y."/>
            <person name="Zhang L."/>
            <person name="Carpita N.C."/>
            <person name="Freeling M."/>
            <person name="Gingle A.R."/>
            <person name="Hash C.T."/>
            <person name="Keller B."/>
            <person name="Klein P."/>
            <person name="Kresovich S."/>
            <person name="McCann M.C."/>
            <person name="Ming R."/>
            <person name="Peterson D.G."/>
            <person name="Mehboob-ur-Rahman"/>
            <person name="Ware D."/>
            <person name="Westhoff P."/>
            <person name="Mayer K.F."/>
            <person name="Messing J."/>
            <person name="Rokhsar D.S."/>
        </authorList>
    </citation>
    <scope>NUCLEOTIDE SEQUENCE [LARGE SCALE GENOMIC DNA]</scope>
    <source>
        <strain evidence="3">cv. BTx623</strain>
    </source>
</reference>
<sequence>MVHLMVQIKKVTHQVDFVDKSINVFLVAQTFTLEQENVLEGIDNLLRVLVVSALWVSPVGANMHRLVHWQGNVRSRCQCAIGREGAPMMYTATRELKAGTVPACLPACLGSASAVQPRIISLWLTGIYMESKSKTTNATSTRIKLRVRGGGGGGRHRSSFGTSSGGIGEAVRHGEGQAS</sequence>
<dbReference type="InParanoid" id="A0A1Z5RFX3"/>
<evidence type="ECO:0000313" key="3">
    <source>
        <dbReference type="Proteomes" id="UP000000768"/>
    </source>
</evidence>
<dbReference type="AlphaFoldDB" id="A0A1Z5RFX3"/>
<proteinExistence type="predicted"/>
<gene>
    <name evidence="2" type="ORF">SORBI_3006G278950</name>
</gene>
<dbReference type="EMBL" id="CM000765">
    <property type="protein sequence ID" value="OQU82638.1"/>
    <property type="molecule type" value="Genomic_DNA"/>
</dbReference>
<accession>A0A1Z5RFX3</accession>
<evidence type="ECO:0000256" key="1">
    <source>
        <dbReference type="SAM" id="MobiDB-lite"/>
    </source>
</evidence>
<feature type="compositionally biased region" description="Basic and acidic residues" evidence="1">
    <location>
        <begin position="170"/>
        <end position="179"/>
    </location>
</feature>